<dbReference type="Gene3D" id="2.60.40.10">
    <property type="entry name" value="Immunoglobulins"/>
    <property type="match status" value="2"/>
</dbReference>
<dbReference type="Pfam" id="PF00686">
    <property type="entry name" value="CBM_20"/>
    <property type="match status" value="2"/>
</dbReference>
<dbReference type="PANTHER" id="PTHR32518">
    <property type="match status" value="1"/>
</dbReference>
<evidence type="ECO:0000256" key="7">
    <source>
        <dbReference type="ARBA" id="ARBA00022679"/>
    </source>
</evidence>
<dbReference type="CDD" id="cd05816">
    <property type="entry name" value="CBM20_DPE2_repeat2"/>
    <property type="match status" value="1"/>
</dbReference>
<feature type="domain" description="CBM20" evidence="11">
    <location>
        <begin position="1"/>
        <end position="100"/>
    </location>
</feature>
<reference evidence="12" key="1">
    <citation type="submission" date="2019-03" db="EMBL/GenBank/DDBJ databases">
        <title>Single cell metagenomics reveals metabolic interactions within the superorganism composed of flagellate Streblomastix strix and complex community of Bacteroidetes bacteria on its surface.</title>
        <authorList>
            <person name="Treitli S.C."/>
            <person name="Kolisko M."/>
            <person name="Husnik F."/>
            <person name="Keeling P."/>
            <person name="Hampl V."/>
        </authorList>
    </citation>
    <scope>NUCLEOTIDE SEQUENCE</scope>
    <source>
        <strain evidence="12">STM</strain>
    </source>
</reference>
<dbReference type="InterPro" id="IPR013783">
    <property type="entry name" value="Ig-like_fold"/>
</dbReference>
<evidence type="ECO:0000256" key="6">
    <source>
        <dbReference type="ARBA" id="ARBA00022676"/>
    </source>
</evidence>
<dbReference type="SUPFAM" id="SSF51445">
    <property type="entry name" value="(Trans)glycosidases"/>
    <property type="match status" value="1"/>
</dbReference>
<evidence type="ECO:0000256" key="10">
    <source>
        <dbReference type="ARBA" id="ARBA00031501"/>
    </source>
</evidence>
<name>A0A5J4SD92_9ZZZZ</name>
<evidence type="ECO:0000256" key="1">
    <source>
        <dbReference type="ARBA" id="ARBA00000439"/>
    </source>
</evidence>
<dbReference type="GO" id="GO:0004134">
    <property type="term" value="F:4-alpha-glucanotransferase activity"/>
    <property type="evidence" value="ECO:0007669"/>
    <property type="project" value="UniProtKB-EC"/>
</dbReference>
<dbReference type="InterPro" id="IPR003385">
    <property type="entry name" value="Glyco_hydro_77"/>
</dbReference>
<comment type="catalytic activity">
    <reaction evidence="1">
        <text>Transfers a segment of a (1-&gt;4)-alpha-D-glucan to a new position in an acceptor, which may be glucose or a (1-&gt;4)-alpha-D-glucan.</text>
        <dbReference type="EC" id="2.4.1.25"/>
    </reaction>
</comment>
<keyword evidence="6 12" id="KW-0328">Glycosyltransferase</keyword>
<keyword evidence="5" id="KW-0963">Cytoplasm</keyword>
<evidence type="ECO:0000259" key="11">
    <source>
        <dbReference type="PROSITE" id="PS51166"/>
    </source>
</evidence>
<evidence type="ECO:0000256" key="9">
    <source>
        <dbReference type="ARBA" id="ARBA00031423"/>
    </source>
</evidence>
<organism evidence="12">
    <name type="scientific">termite gut metagenome</name>
    <dbReference type="NCBI Taxonomy" id="433724"/>
    <lineage>
        <taxon>unclassified sequences</taxon>
        <taxon>metagenomes</taxon>
        <taxon>organismal metagenomes</taxon>
    </lineage>
</organism>
<dbReference type="InterPro" id="IPR017853">
    <property type="entry name" value="GH"/>
</dbReference>
<sequence length="903" mass="106926">MTISFMIEYLASRNEEIRISGNIPELGDGNPDKSVRLQAYDNIHWTAQIQLSTPKTIEYYYCVYRDNNLIRKEWLGFPRRLLFTVADTEKRYHVIDSWKEIPEESYFYSSAFTESLLVHRKRAGFPEHYRRGLAIKAYAPRITDDYCLAVCGNCEILGNWNPDKALLMSDVNFPEWQVEIDAAQITFPLEYKFILYNKKEQKAEAWESGNNRYLSDLHIKQDETFVLSDQYPSFSFPLWKGAGVSIPVFSLKSESSFGIGDFGDLKKMIDWAVATNQKVVQILPVNDTTMTHTWMDSYPYNAISIYALNPIYLDLSRLEALPASSQPFLELQIPFAQKQKELNALKFIDYEAVEHVKWEYIRLIYAQKGDETLATADFKQFFAMNREWLQPYAAYSYLRDTYHTANFRDWSKYNVYVAEEIEELCNPKQKHYRQLAIYYYIQFNLHLQLLEVTQYARRQGVVLKGDIPIGISRDSVEAWAEPYYFNMDGQAGAPPDDFSLVGQNWGFPTYDWDVMEKDGYKWWMKRFQKMSEYFDVYRIDHILGFFRIWEIPLHAVQGLLGQFVPALPMNREEIESYGLSFHKGLYLNPYICEEYLQELFGLHTAYVKQTFIEPCINHEGSYKMRAEFDTQRRIETFFVGKTNACDIQIREGLYSLISNVLFVIDHKEPDKYHPRIIAQYAHIYKKMLTDEEKQMFNRLYDDYYYHRHNEFWYRQAMKKLPQLTQSTRMLVCGEDLGMIPESVSWVMNELRILSLEIQRMPKSPYHEFADLHEYPYRSVCTISTHDMSTLRGWWEEDKVQTQRYCNTMLKHERLTPDIATPEICEEVVNNHLHSNSMLCILSLQDWLSIDGNMRNTNVNEERINIPANPRHYWRYRMPFTLEQLINTEKLNEKIKKLIKQAGR</sequence>
<evidence type="ECO:0000256" key="4">
    <source>
        <dbReference type="ARBA" id="ARBA00012560"/>
    </source>
</evidence>
<evidence type="ECO:0000313" key="12">
    <source>
        <dbReference type="EMBL" id="KAA6343300.1"/>
    </source>
</evidence>
<dbReference type="EMBL" id="SNRY01000277">
    <property type="protein sequence ID" value="KAA6343300.1"/>
    <property type="molecule type" value="Genomic_DNA"/>
</dbReference>
<dbReference type="PANTHER" id="PTHR32518:SF3">
    <property type="entry name" value="4-ALPHA-GLUCANOTRANSFERASE"/>
    <property type="match status" value="1"/>
</dbReference>
<dbReference type="PROSITE" id="PS51166">
    <property type="entry name" value="CBM20"/>
    <property type="match status" value="2"/>
</dbReference>
<dbReference type="AlphaFoldDB" id="A0A5J4SD92"/>
<keyword evidence="7 12" id="KW-0808">Transferase</keyword>
<evidence type="ECO:0000256" key="3">
    <source>
        <dbReference type="ARBA" id="ARBA00005684"/>
    </source>
</evidence>
<comment type="subcellular location">
    <subcellularLocation>
        <location evidence="2">Cytoplasm</location>
    </subcellularLocation>
</comment>
<dbReference type="GO" id="GO:0005975">
    <property type="term" value="P:carbohydrate metabolic process"/>
    <property type="evidence" value="ECO:0007669"/>
    <property type="project" value="InterPro"/>
</dbReference>
<dbReference type="GO" id="GO:0005737">
    <property type="term" value="C:cytoplasm"/>
    <property type="evidence" value="ECO:0007669"/>
    <property type="project" value="UniProtKB-SubCell"/>
</dbReference>
<dbReference type="SUPFAM" id="SSF49452">
    <property type="entry name" value="Starch-binding domain-like"/>
    <property type="match status" value="2"/>
</dbReference>
<protein>
    <recommendedName>
        <fullName evidence="4">4-alpha-glucanotransferase</fullName>
        <ecNumber evidence="4">2.4.1.25</ecNumber>
    </recommendedName>
    <alternativeName>
        <fullName evidence="9">Amylomaltase</fullName>
    </alternativeName>
    <alternativeName>
        <fullName evidence="10">Disproportionating enzyme</fullName>
    </alternativeName>
</protein>
<evidence type="ECO:0000256" key="8">
    <source>
        <dbReference type="ARBA" id="ARBA00023277"/>
    </source>
</evidence>
<dbReference type="SMART" id="SM01065">
    <property type="entry name" value="CBM_2"/>
    <property type="match status" value="2"/>
</dbReference>
<comment type="caution">
    <text evidence="12">The sequence shown here is derived from an EMBL/GenBank/DDBJ whole genome shotgun (WGS) entry which is preliminary data.</text>
</comment>
<dbReference type="InterPro" id="IPR002044">
    <property type="entry name" value="CBM20"/>
</dbReference>
<dbReference type="GO" id="GO:2001070">
    <property type="term" value="F:starch binding"/>
    <property type="evidence" value="ECO:0007669"/>
    <property type="project" value="InterPro"/>
</dbReference>
<comment type="similarity">
    <text evidence="3">Belongs to the disproportionating enzyme family.</text>
</comment>
<dbReference type="Gene3D" id="3.20.20.80">
    <property type="entry name" value="Glycosidases"/>
    <property type="match status" value="2"/>
</dbReference>
<evidence type="ECO:0000256" key="5">
    <source>
        <dbReference type="ARBA" id="ARBA00022490"/>
    </source>
</evidence>
<proteinExistence type="inferred from homology"/>
<dbReference type="Pfam" id="PF02446">
    <property type="entry name" value="Glyco_hydro_77"/>
    <property type="match status" value="1"/>
</dbReference>
<keyword evidence="8" id="KW-0119">Carbohydrate metabolism</keyword>
<gene>
    <name evidence="12" type="ORF">EZS27_009020</name>
</gene>
<dbReference type="InterPro" id="IPR034841">
    <property type="entry name" value="CBM20_DPE2_2"/>
</dbReference>
<feature type="domain" description="CBM20" evidence="11">
    <location>
        <begin position="125"/>
        <end position="241"/>
    </location>
</feature>
<evidence type="ECO:0000256" key="2">
    <source>
        <dbReference type="ARBA" id="ARBA00004496"/>
    </source>
</evidence>
<dbReference type="InterPro" id="IPR013784">
    <property type="entry name" value="Carb-bd-like_fold"/>
</dbReference>
<accession>A0A5J4SD92</accession>
<dbReference type="EC" id="2.4.1.25" evidence="4"/>